<dbReference type="GO" id="GO:0005829">
    <property type="term" value="C:cytosol"/>
    <property type="evidence" value="ECO:0007669"/>
    <property type="project" value="TreeGrafter"/>
</dbReference>
<name>A0A9D2FIV3_9FIRM</name>
<dbReference type="InterPro" id="IPR023198">
    <property type="entry name" value="PGP-like_dom2"/>
</dbReference>
<dbReference type="Proteomes" id="UP000824105">
    <property type="component" value="Unassembled WGS sequence"/>
</dbReference>
<gene>
    <name evidence="1" type="ORF">H9724_01705</name>
</gene>
<evidence type="ECO:0000313" key="2">
    <source>
        <dbReference type="Proteomes" id="UP000824105"/>
    </source>
</evidence>
<dbReference type="SFLD" id="SFLDS00003">
    <property type="entry name" value="Haloacid_Dehalogenase"/>
    <property type="match status" value="1"/>
</dbReference>
<dbReference type="PANTHER" id="PTHR43434:SF1">
    <property type="entry name" value="PHOSPHOGLYCOLATE PHOSPHATASE"/>
    <property type="match status" value="1"/>
</dbReference>
<keyword evidence="1" id="KW-0378">Hydrolase</keyword>
<organism evidence="1 2">
    <name type="scientific">Candidatus Gemmiger avistercoris</name>
    <dbReference type="NCBI Taxonomy" id="2838606"/>
    <lineage>
        <taxon>Bacteria</taxon>
        <taxon>Bacillati</taxon>
        <taxon>Bacillota</taxon>
        <taxon>Clostridia</taxon>
        <taxon>Eubacteriales</taxon>
        <taxon>Gemmiger</taxon>
    </lineage>
</organism>
<accession>A0A9D2FIV3</accession>
<dbReference type="EMBL" id="DXBF01000013">
    <property type="protein sequence ID" value="HIZ61470.1"/>
    <property type="molecule type" value="Genomic_DNA"/>
</dbReference>
<dbReference type="InterPro" id="IPR050155">
    <property type="entry name" value="HAD-like_hydrolase_sf"/>
</dbReference>
<dbReference type="SFLD" id="SFLDG01129">
    <property type="entry name" value="C1.5:_HAD__Beta-PGM__Phosphata"/>
    <property type="match status" value="1"/>
</dbReference>
<sequence>MTVFCDVDGTLLDSSARHEQLLRDLLREGSIAWPDDAPEYLPYKADGHSTREWLETAGVKRPAAEKVAAVWQARIELPEYLATDRPYPDAIPFLQALHRLKVRVILLSARQDEAALRMTLQHWELLSLVDELLVVPPRCAADEKAAILRVRAVGGDVMIGDTEADMTAADLAGIRCLVLDRGFRSRRYWRQRGVASLENLRAVYVAITAPDKKE</sequence>
<dbReference type="Gene3D" id="1.10.150.240">
    <property type="entry name" value="Putative phosphatase, domain 2"/>
    <property type="match status" value="1"/>
</dbReference>
<reference evidence="1" key="2">
    <citation type="submission" date="2021-04" db="EMBL/GenBank/DDBJ databases">
        <authorList>
            <person name="Gilroy R."/>
        </authorList>
    </citation>
    <scope>NUCLEOTIDE SEQUENCE</scope>
    <source>
        <strain evidence="1">CHK188-11489</strain>
    </source>
</reference>
<dbReference type="Gene3D" id="3.40.50.1000">
    <property type="entry name" value="HAD superfamily/HAD-like"/>
    <property type="match status" value="1"/>
</dbReference>
<dbReference type="GO" id="GO:0008967">
    <property type="term" value="F:phosphoglycolate phosphatase activity"/>
    <property type="evidence" value="ECO:0007669"/>
    <property type="project" value="TreeGrafter"/>
</dbReference>
<comment type="caution">
    <text evidence="1">The sequence shown here is derived from an EMBL/GenBank/DDBJ whole genome shotgun (WGS) entry which is preliminary data.</text>
</comment>
<dbReference type="InterPro" id="IPR023214">
    <property type="entry name" value="HAD_sf"/>
</dbReference>
<reference evidence="1" key="1">
    <citation type="journal article" date="2021" name="PeerJ">
        <title>Extensive microbial diversity within the chicken gut microbiome revealed by metagenomics and culture.</title>
        <authorList>
            <person name="Gilroy R."/>
            <person name="Ravi A."/>
            <person name="Getino M."/>
            <person name="Pursley I."/>
            <person name="Horton D.L."/>
            <person name="Alikhan N.F."/>
            <person name="Baker D."/>
            <person name="Gharbi K."/>
            <person name="Hall N."/>
            <person name="Watson M."/>
            <person name="Adriaenssens E.M."/>
            <person name="Foster-Nyarko E."/>
            <person name="Jarju S."/>
            <person name="Secka A."/>
            <person name="Antonio M."/>
            <person name="Oren A."/>
            <person name="Chaudhuri R.R."/>
            <person name="La Ragione R."/>
            <person name="Hildebrand F."/>
            <person name="Pallen M.J."/>
        </authorList>
    </citation>
    <scope>NUCLEOTIDE SEQUENCE</scope>
    <source>
        <strain evidence="1">CHK188-11489</strain>
    </source>
</reference>
<dbReference type="PANTHER" id="PTHR43434">
    <property type="entry name" value="PHOSPHOGLYCOLATE PHOSPHATASE"/>
    <property type="match status" value="1"/>
</dbReference>
<dbReference type="GO" id="GO:0006281">
    <property type="term" value="P:DNA repair"/>
    <property type="evidence" value="ECO:0007669"/>
    <property type="project" value="TreeGrafter"/>
</dbReference>
<proteinExistence type="predicted"/>
<dbReference type="Pfam" id="PF00702">
    <property type="entry name" value="Hydrolase"/>
    <property type="match status" value="1"/>
</dbReference>
<dbReference type="SUPFAM" id="SSF56784">
    <property type="entry name" value="HAD-like"/>
    <property type="match status" value="1"/>
</dbReference>
<evidence type="ECO:0000313" key="1">
    <source>
        <dbReference type="EMBL" id="HIZ61470.1"/>
    </source>
</evidence>
<dbReference type="InterPro" id="IPR036412">
    <property type="entry name" value="HAD-like_sf"/>
</dbReference>
<dbReference type="AlphaFoldDB" id="A0A9D2FIV3"/>
<protein>
    <submittedName>
        <fullName evidence="1">Haloacid dehalogenase-like hydrolase</fullName>
    </submittedName>
</protein>